<protein>
    <submittedName>
        <fullName evidence="2">Uncharacterized protein</fullName>
    </submittedName>
</protein>
<dbReference type="AlphaFoldDB" id="A0A653CAQ3"/>
<proteinExistence type="predicted"/>
<keyword evidence="3" id="KW-1185">Reference proteome</keyword>
<feature type="compositionally biased region" description="Basic and acidic residues" evidence="1">
    <location>
        <begin position="136"/>
        <end position="147"/>
    </location>
</feature>
<reference evidence="2 3" key="1">
    <citation type="submission" date="2019-01" db="EMBL/GenBank/DDBJ databases">
        <authorList>
            <person name="Sayadi A."/>
        </authorList>
    </citation>
    <scope>NUCLEOTIDE SEQUENCE [LARGE SCALE GENOMIC DNA]</scope>
</reference>
<feature type="region of interest" description="Disordered" evidence="1">
    <location>
        <begin position="129"/>
        <end position="153"/>
    </location>
</feature>
<dbReference type="EMBL" id="CAACVG010007360">
    <property type="protein sequence ID" value="VEN45022.1"/>
    <property type="molecule type" value="Genomic_DNA"/>
</dbReference>
<name>A0A653CAQ3_CALMS</name>
<dbReference type="Proteomes" id="UP000410492">
    <property type="component" value="Unassembled WGS sequence"/>
</dbReference>
<accession>A0A653CAQ3</accession>
<evidence type="ECO:0000256" key="1">
    <source>
        <dbReference type="SAM" id="MobiDB-lite"/>
    </source>
</evidence>
<evidence type="ECO:0000313" key="3">
    <source>
        <dbReference type="Proteomes" id="UP000410492"/>
    </source>
</evidence>
<evidence type="ECO:0000313" key="2">
    <source>
        <dbReference type="EMBL" id="VEN45022.1"/>
    </source>
</evidence>
<sequence>MIKTKNENGSHRIQHLGLGAPSQGKHYSAIVTLRTSNKSKYSKSVFASFHSYVFLQCTLLFSTRGHSRDNRHAASQRWRGGCGRQHVGVVWQHRPRITGHLALLIADHLVKPSSMANHLVRCRRRLAEGHAPSEASENRGWKEKQGDEVAPPM</sequence>
<organism evidence="2 3">
    <name type="scientific">Callosobruchus maculatus</name>
    <name type="common">Southern cowpea weevil</name>
    <name type="synonym">Pulse bruchid</name>
    <dbReference type="NCBI Taxonomy" id="64391"/>
    <lineage>
        <taxon>Eukaryota</taxon>
        <taxon>Metazoa</taxon>
        <taxon>Ecdysozoa</taxon>
        <taxon>Arthropoda</taxon>
        <taxon>Hexapoda</taxon>
        <taxon>Insecta</taxon>
        <taxon>Pterygota</taxon>
        <taxon>Neoptera</taxon>
        <taxon>Endopterygota</taxon>
        <taxon>Coleoptera</taxon>
        <taxon>Polyphaga</taxon>
        <taxon>Cucujiformia</taxon>
        <taxon>Chrysomeloidea</taxon>
        <taxon>Chrysomelidae</taxon>
        <taxon>Bruchinae</taxon>
        <taxon>Bruchini</taxon>
        <taxon>Callosobruchus</taxon>
    </lineage>
</organism>
<gene>
    <name evidence="2" type="ORF">CALMAC_LOCUS7622</name>
</gene>